<feature type="transmembrane region" description="Helical" evidence="1">
    <location>
        <begin position="165"/>
        <end position="198"/>
    </location>
</feature>
<keyword evidence="4" id="KW-1185">Reference proteome</keyword>
<evidence type="ECO:0000259" key="2">
    <source>
        <dbReference type="Pfam" id="PF02517"/>
    </source>
</evidence>
<feature type="transmembrane region" description="Helical" evidence="1">
    <location>
        <begin position="39"/>
        <end position="58"/>
    </location>
</feature>
<feature type="transmembrane region" description="Helical" evidence="1">
    <location>
        <begin position="86"/>
        <end position="107"/>
    </location>
</feature>
<dbReference type="STRING" id="1642818.AWE51_05690"/>
<dbReference type="OrthoDB" id="9779573at2"/>
<gene>
    <name evidence="3" type="ORF">AWE51_05690</name>
</gene>
<accession>A0A163ACN2</accession>
<protein>
    <recommendedName>
        <fullName evidence="2">CAAX prenyl protease 2/Lysostaphin resistance protein A-like domain-containing protein</fullName>
    </recommendedName>
</protein>
<dbReference type="EMBL" id="LQRT01000013">
    <property type="protein sequence ID" value="KZS40443.1"/>
    <property type="molecule type" value="Genomic_DNA"/>
</dbReference>
<feature type="transmembrane region" description="Helical" evidence="1">
    <location>
        <begin position="127"/>
        <end position="144"/>
    </location>
</feature>
<keyword evidence="1" id="KW-0812">Transmembrane</keyword>
<proteinExistence type="predicted"/>
<dbReference type="RefSeq" id="WP_066313989.1">
    <property type="nucleotide sequence ID" value="NZ_LQRT01000013.1"/>
</dbReference>
<keyword evidence="1" id="KW-0472">Membrane</keyword>
<reference evidence="3 4" key="1">
    <citation type="submission" date="2016-01" db="EMBL/GenBank/DDBJ databases">
        <title>The draft genome sequence of Aquimarina sp. RZW4-3-2.</title>
        <authorList>
            <person name="Wang Y."/>
        </authorList>
    </citation>
    <scope>NUCLEOTIDE SEQUENCE [LARGE SCALE GENOMIC DNA]</scope>
    <source>
        <strain evidence="3 4">RZW4-3-2</strain>
    </source>
</reference>
<dbReference type="GO" id="GO:0080120">
    <property type="term" value="P:CAAX-box protein maturation"/>
    <property type="evidence" value="ECO:0007669"/>
    <property type="project" value="UniProtKB-ARBA"/>
</dbReference>
<evidence type="ECO:0000256" key="1">
    <source>
        <dbReference type="SAM" id="Phobius"/>
    </source>
</evidence>
<feature type="transmembrane region" description="Helical" evidence="1">
    <location>
        <begin position="12"/>
        <end position="33"/>
    </location>
</feature>
<feature type="domain" description="CAAX prenyl protease 2/Lysostaphin resistance protein A-like" evidence="2">
    <location>
        <begin position="130"/>
        <end position="218"/>
    </location>
</feature>
<sequence>MKKVWQKTPAWLKALFLNIILLYPIITINQIVIQLNLKYFPEYGLGLIVVLAALYLYWKIITKWNLFTNKDDIQIRFKFNILDKKNVLSIIGLGLFTFMMIYFSYIIFKIESTPQLELINTFSNYNAITAIPLLLGLALTAGVVEEVTYRGFMQNTTNRKYSKIVSYLIIGILFSIVHFLPLKLILPYILISIAYSYIADKQKSTGLVMFTHFLVDFVMFLLIYYKAL</sequence>
<keyword evidence="1" id="KW-1133">Transmembrane helix</keyword>
<organism evidence="3 4">
    <name type="scientific">Aquimarina aggregata</name>
    <dbReference type="NCBI Taxonomy" id="1642818"/>
    <lineage>
        <taxon>Bacteria</taxon>
        <taxon>Pseudomonadati</taxon>
        <taxon>Bacteroidota</taxon>
        <taxon>Flavobacteriia</taxon>
        <taxon>Flavobacteriales</taxon>
        <taxon>Flavobacteriaceae</taxon>
        <taxon>Aquimarina</taxon>
    </lineage>
</organism>
<dbReference type="AlphaFoldDB" id="A0A163ACN2"/>
<evidence type="ECO:0000313" key="3">
    <source>
        <dbReference type="EMBL" id="KZS40443.1"/>
    </source>
</evidence>
<dbReference type="GO" id="GO:0004175">
    <property type="term" value="F:endopeptidase activity"/>
    <property type="evidence" value="ECO:0007669"/>
    <property type="project" value="UniProtKB-ARBA"/>
</dbReference>
<name>A0A163ACN2_9FLAO</name>
<feature type="transmembrane region" description="Helical" evidence="1">
    <location>
        <begin position="204"/>
        <end position="225"/>
    </location>
</feature>
<comment type="caution">
    <text evidence="3">The sequence shown here is derived from an EMBL/GenBank/DDBJ whole genome shotgun (WGS) entry which is preliminary data.</text>
</comment>
<dbReference type="Proteomes" id="UP000076715">
    <property type="component" value="Unassembled WGS sequence"/>
</dbReference>
<evidence type="ECO:0000313" key="4">
    <source>
        <dbReference type="Proteomes" id="UP000076715"/>
    </source>
</evidence>
<dbReference type="InterPro" id="IPR003675">
    <property type="entry name" value="Rce1/LyrA-like_dom"/>
</dbReference>
<dbReference type="Pfam" id="PF02517">
    <property type="entry name" value="Rce1-like"/>
    <property type="match status" value="1"/>
</dbReference>